<feature type="transmembrane region" description="Helical" evidence="1">
    <location>
        <begin position="5"/>
        <end position="23"/>
    </location>
</feature>
<gene>
    <name evidence="2" type="ORF">ACFSCX_02025</name>
</gene>
<accession>A0ABW4LJE0</accession>
<dbReference type="Proteomes" id="UP001597214">
    <property type="component" value="Unassembled WGS sequence"/>
</dbReference>
<evidence type="ECO:0000256" key="1">
    <source>
        <dbReference type="SAM" id="Phobius"/>
    </source>
</evidence>
<evidence type="ECO:0000313" key="3">
    <source>
        <dbReference type="Proteomes" id="UP001597214"/>
    </source>
</evidence>
<keyword evidence="3" id="KW-1185">Reference proteome</keyword>
<organism evidence="2 3">
    <name type="scientific">Bacillus salitolerans</name>
    <dbReference type="NCBI Taxonomy" id="1437434"/>
    <lineage>
        <taxon>Bacteria</taxon>
        <taxon>Bacillati</taxon>
        <taxon>Bacillota</taxon>
        <taxon>Bacilli</taxon>
        <taxon>Bacillales</taxon>
        <taxon>Bacillaceae</taxon>
        <taxon>Bacillus</taxon>
    </lineage>
</organism>
<comment type="caution">
    <text evidence="2">The sequence shown here is derived from an EMBL/GenBank/DDBJ whole genome shotgun (WGS) entry which is preliminary data.</text>
</comment>
<sequence>MNWKLIVCIILYVVAFYLQILGMMNLIPIYVSTPLFFIIILITLSMIINKKRFKGFKGF</sequence>
<name>A0ABW4LJE0_9BACI</name>
<dbReference type="RefSeq" id="WP_377926433.1">
    <property type="nucleotide sequence ID" value="NZ_JBHUEM010000003.1"/>
</dbReference>
<dbReference type="EMBL" id="JBHUEM010000003">
    <property type="protein sequence ID" value="MFD1735332.1"/>
    <property type="molecule type" value="Genomic_DNA"/>
</dbReference>
<keyword evidence="1" id="KW-0812">Transmembrane</keyword>
<keyword evidence="1" id="KW-1133">Transmembrane helix</keyword>
<proteinExistence type="predicted"/>
<protein>
    <submittedName>
        <fullName evidence="2">Uncharacterized protein</fullName>
    </submittedName>
</protein>
<keyword evidence="1" id="KW-0472">Membrane</keyword>
<feature type="transmembrane region" description="Helical" evidence="1">
    <location>
        <begin position="29"/>
        <end position="48"/>
    </location>
</feature>
<evidence type="ECO:0000313" key="2">
    <source>
        <dbReference type="EMBL" id="MFD1735332.1"/>
    </source>
</evidence>
<reference evidence="3" key="1">
    <citation type="journal article" date="2019" name="Int. J. Syst. Evol. Microbiol.">
        <title>The Global Catalogue of Microorganisms (GCM) 10K type strain sequencing project: providing services to taxonomists for standard genome sequencing and annotation.</title>
        <authorList>
            <consortium name="The Broad Institute Genomics Platform"/>
            <consortium name="The Broad Institute Genome Sequencing Center for Infectious Disease"/>
            <person name="Wu L."/>
            <person name="Ma J."/>
        </authorList>
    </citation>
    <scope>NUCLEOTIDE SEQUENCE [LARGE SCALE GENOMIC DNA]</scope>
    <source>
        <strain evidence="3">CCUG 49339</strain>
    </source>
</reference>